<dbReference type="PANTHER" id="PTHR33751">
    <property type="entry name" value="CBB3-TYPE CYTOCHROME C OXIDASE SUBUNIT FIXP"/>
    <property type="match status" value="1"/>
</dbReference>
<dbReference type="Gene3D" id="6.10.280.130">
    <property type="match status" value="1"/>
</dbReference>
<dbReference type="InterPro" id="IPR004678">
    <property type="entry name" value="Cyt_c_oxidase_cbb3_su3"/>
</dbReference>
<dbReference type="GO" id="GO:0005886">
    <property type="term" value="C:plasma membrane"/>
    <property type="evidence" value="ECO:0007669"/>
    <property type="project" value="UniProtKB-SubCell"/>
</dbReference>
<dbReference type="InterPro" id="IPR009056">
    <property type="entry name" value="Cyt_c-like_dom"/>
</dbReference>
<gene>
    <name evidence="24" type="primary">ccoP</name>
    <name evidence="24" type="ORF">FHG66_04710</name>
</gene>
<feature type="binding site" description="axial binding residue" evidence="20">
    <location>
        <position position="220"/>
    </location>
    <ligand>
        <name>heme c</name>
        <dbReference type="ChEBI" id="CHEBI:61717"/>
        <label>2</label>
    </ligand>
    <ligandPart>
        <name>Fe</name>
        <dbReference type="ChEBI" id="CHEBI:18248"/>
    </ligandPart>
</feature>
<evidence type="ECO:0000259" key="23">
    <source>
        <dbReference type="PROSITE" id="PS51007"/>
    </source>
</evidence>
<dbReference type="GO" id="GO:0020037">
    <property type="term" value="F:heme binding"/>
    <property type="evidence" value="ECO:0007669"/>
    <property type="project" value="InterPro"/>
</dbReference>
<dbReference type="GO" id="GO:0006119">
    <property type="term" value="P:oxidative phosphorylation"/>
    <property type="evidence" value="ECO:0007669"/>
    <property type="project" value="UniProtKB-UniPathway"/>
</dbReference>
<evidence type="ECO:0000256" key="10">
    <source>
        <dbReference type="ARBA" id="ARBA00022723"/>
    </source>
</evidence>
<dbReference type="GO" id="GO:0016491">
    <property type="term" value="F:oxidoreductase activity"/>
    <property type="evidence" value="ECO:0007669"/>
    <property type="project" value="UniProtKB-KW"/>
</dbReference>
<evidence type="ECO:0000256" key="17">
    <source>
        <dbReference type="ARBA" id="ARBA00023065"/>
    </source>
</evidence>
<dbReference type="Gene3D" id="1.10.760.10">
    <property type="entry name" value="Cytochrome c-like domain"/>
    <property type="match status" value="2"/>
</dbReference>
<evidence type="ECO:0000256" key="5">
    <source>
        <dbReference type="ARBA" id="ARBA00022475"/>
    </source>
</evidence>
<evidence type="ECO:0000256" key="9">
    <source>
        <dbReference type="ARBA" id="ARBA00022692"/>
    </source>
</evidence>
<comment type="subcellular location">
    <subcellularLocation>
        <location evidence="1 19">Cell inner membrane</location>
    </subcellularLocation>
</comment>
<comment type="function">
    <text evidence="19">C-type cytochrome. Part of the cbb3-type cytochrome c oxidase complex.</text>
</comment>
<evidence type="ECO:0000256" key="16">
    <source>
        <dbReference type="ARBA" id="ARBA00023004"/>
    </source>
</evidence>
<evidence type="ECO:0000256" key="4">
    <source>
        <dbReference type="ARBA" id="ARBA00022448"/>
    </source>
</evidence>
<evidence type="ECO:0000256" key="22">
    <source>
        <dbReference type="SAM" id="Phobius"/>
    </source>
</evidence>
<evidence type="ECO:0000256" key="14">
    <source>
        <dbReference type="ARBA" id="ARBA00022989"/>
    </source>
</evidence>
<keyword evidence="14 22" id="KW-1133">Transmembrane helix</keyword>
<evidence type="ECO:0000256" key="1">
    <source>
        <dbReference type="ARBA" id="ARBA00004533"/>
    </source>
</evidence>
<dbReference type="GO" id="GO:0009055">
    <property type="term" value="F:electron transfer activity"/>
    <property type="evidence" value="ECO:0007669"/>
    <property type="project" value="InterPro"/>
</dbReference>
<feature type="binding site" description="axial binding residue" evidence="20">
    <location>
        <position position="261"/>
    </location>
    <ligand>
        <name>heme c</name>
        <dbReference type="ChEBI" id="CHEBI:61717"/>
        <label>1</label>
    </ligand>
    <ligandPart>
        <name>Fe</name>
        <dbReference type="ChEBI" id="CHEBI:18248"/>
    </ligandPart>
</feature>
<feature type="binding site" description="covalent" evidence="21">
    <location>
        <position position="122"/>
    </location>
    <ligand>
        <name>heme c</name>
        <dbReference type="ChEBI" id="CHEBI:61717"/>
        <label>1</label>
    </ligand>
</feature>
<evidence type="ECO:0000256" key="2">
    <source>
        <dbReference type="ARBA" id="ARBA00004673"/>
    </source>
</evidence>
<dbReference type="UniPathway" id="UPA00705"/>
<evidence type="ECO:0000256" key="11">
    <source>
        <dbReference type="ARBA" id="ARBA00022737"/>
    </source>
</evidence>
<dbReference type="InterPro" id="IPR036909">
    <property type="entry name" value="Cyt_c-like_dom_sf"/>
</dbReference>
<feature type="binding site" description="covalent" evidence="21">
    <location>
        <position position="119"/>
    </location>
    <ligand>
        <name>heme c</name>
        <dbReference type="ChEBI" id="CHEBI:61717"/>
        <label>1</label>
    </ligand>
</feature>
<feature type="domain" description="Cytochrome c" evidence="23">
    <location>
        <begin position="203"/>
        <end position="290"/>
    </location>
</feature>
<dbReference type="InterPro" id="IPR050597">
    <property type="entry name" value="Cytochrome_c_Oxidase_Subunit"/>
</dbReference>
<feature type="binding site" description="axial binding residue" evidence="20">
    <location>
        <position position="123"/>
    </location>
    <ligand>
        <name>heme c</name>
        <dbReference type="ChEBI" id="CHEBI:61717"/>
        <label>1</label>
    </ligand>
    <ligandPart>
        <name>Fe</name>
        <dbReference type="ChEBI" id="CHEBI:18248"/>
    </ligandPart>
</feature>
<evidence type="ECO:0000256" key="20">
    <source>
        <dbReference type="PIRSR" id="PIRSR000006-1"/>
    </source>
</evidence>
<comment type="pathway">
    <text evidence="2 19">Energy metabolism; oxidative phosphorylation.</text>
</comment>
<keyword evidence="25" id="KW-1185">Reference proteome</keyword>
<dbReference type="RefSeq" id="WP_139075547.1">
    <property type="nucleotide sequence ID" value="NZ_VDFU01000004.1"/>
</dbReference>
<evidence type="ECO:0000256" key="13">
    <source>
        <dbReference type="ARBA" id="ARBA00022982"/>
    </source>
</evidence>
<dbReference type="InterPro" id="IPR038414">
    <property type="entry name" value="CcoP_N_sf"/>
</dbReference>
<dbReference type="PIRSF" id="PIRSF000006">
    <property type="entry name" value="Cbb3-Cox_fixP"/>
    <property type="match status" value="1"/>
</dbReference>
<dbReference type="Proteomes" id="UP000305887">
    <property type="component" value="Unassembled WGS sequence"/>
</dbReference>
<reference evidence="24 25" key="1">
    <citation type="submission" date="2019-06" db="EMBL/GenBank/DDBJ databases">
        <title>YIM 131921 draft genome.</title>
        <authorList>
            <person name="Jiang L."/>
        </authorList>
    </citation>
    <scope>NUCLEOTIDE SEQUENCE [LARGE SCALE GENOMIC DNA]</scope>
    <source>
        <strain evidence="24 25">YIM 131921</strain>
    </source>
</reference>
<organism evidence="24 25">
    <name type="scientific">Rubellimicrobium rubrum</name>
    <dbReference type="NCBI Taxonomy" id="2585369"/>
    <lineage>
        <taxon>Bacteria</taxon>
        <taxon>Pseudomonadati</taxon>
        <taxon>Pseudomonadota</taxon>
        <taxon>Alphaproteobacteria</taxon>
        <taxon>Rhodobacterales</taxon>
        <taxon>Roseobacteraceae</taxon>
        <taxon>Rubellimicrobium</taxon>
    </lineage>
</organism>
<feature type="domain" description="Cytochrome c" evidence="23">
    <location>
        <begin position="106"/>
        <end position="196"/>
    </location>
</feature>
<dbReference type="EMBL" id="VDFU01000004">
    <property type="protein sequence ID" value="TNC51477.1"/>
    <property type="molecule type" value="Genomic_DNA"/>
</dbReference>
<keyword evidence="18 19" id="KW-0472">Membrane</keyword>
<evidence type="ECO:0000256" key="15">
    <source>
        <dbReference type="ARBA" id="ARBA00023002"/>
    </source>
</evidence>
<evidence type="ECO:0000313" key="24">
    <source>
        <dbReference type="EMBL" id="TNC51477.1"/>
    </source>
</evidence>
<name>A0A5C4N3M1_9RHOB</name>
<keyword evidence="6 19" id="KW-0997">Cell inner membrane</keyword>
<keyword evidence="4 19" id="KW-0813">Transport</keyword>
<protein>
    <recommendedName>
        <fullName evidence="19">Cbb3-type cytochrome c oxidase subunit</fullName>
    </recommendedName>
</protein>
<dbReference type="GO" id="GO:0005506">
    <property type="term" value="F:iron ion binding"/>
    <property type="evidence" value="ECO:0007669"/>
    <property type="project" value="InterPro"/>
</dbReference>
<dbReference type="Pfam" id="PF13442">
    <property type="entry name" value="Cytochrome_CBB3"/>
    <property type="match status" value="1"/>
</dbReference>
<keyword evidence="13 19" id="KW-0249">Electron transport</keyword>
<keyword evidence="10 19" id="KW-0479">Metal-binding</keyword>
<evidence type="ECO:0000256" key="8">
    <source>
        <dbReference type="ARBA" id="ARBA00022660"/>
    </source>
</evidence>
<evidence type="ECO:0000256" key="12">
    <source>
        <dbReference type="ARBA" id="ARBA00022781"/>
    </source>
</evidence>
<dbReference type="OrthoDB" id="9811281at2"/>
<dbReference type="InterPro" id="IPR008168">
    <property type="entry name" value="Cyt_C_IC"/>
</dbReference>
<keyword evidence="11" id="KW-0677">Repeat</keyword>
<dbReference type="Pfam" id="PF00034">
    <property type="entry name" value="Cytochrom_C"/>
    <property type="match status" value="1"/>
</dbReference>
<dbReference type="GO" id="GO:1902600">
    <property type="term" value="P:proton transmembrane transport"/>
    <property type="evidence" value="ECO:0007669"/>
    <property type="project" value="UniProtKB-KW"/>
</dbReference>
<dbReference type="NCBIfam" id="TIGR00782">
    <property type="entry name" value="ccoP"/>
    <property type="match status" value="1"/>
</dbReference>
<accession>A0A5C4N3M1</accession>
<dbReference type="Pfam" id="PF14715">
    <property type="entry name" value="FixP_N"/>
    <property type="match status" value="1"/>
</dbReference>
<evidence type="ECO:0000256" key="6">
    <source>
        <dbReference type="ARBA" id="ARBA00022519"/>
    </source>
</evidence>
<evidence type="ECO:0000313" key="25">
    <source>
        <dbReference type="Proteomes" id="UP000305887"/>
    </source>
</evidence>
<dbReference type="InterPro" id="IPR032858">
    <property type="entry name" value="CcoP_N"/>
</dbReference>
<keyword evidence="5 19" id="KW-1003">Cell membrane</keyword>
<feature type="binding site" description="axial binding residue" evidence="20">
    <location>
        <position position="173"/>
    </location>
    <ligand>
        <name>heme c</name>
        <dbReference type="ChEBI" id="CHEBI:61717"/>
        <label>2</label>
    </ligand>
    <ligandPart>
        <name>Fe</name>
        <dbReference type="ChEBI" id="CHEBI:18248"/>
    </ligandPart>
</feature>
<keyword evidence="12 19" id="KW-0375">Hydrogen ion transport</keyword>
<feature type="binding site" description="covalent" evidence="21">
    <location>
        <position position="216"/>
    </location>
    <ligand>
        <name>heme c</name>
        <dbReference type="ChEBI" id="CHEBI:61717"/>
        <label>2</label>
    </ligand>
</feature>
<keyword evidence="7 19" id="KW-0349">Heme</keyword>
<evidence type="ECO:0000256" key="19">
    <source>
        <dbReference type="PIRNR" id="PIRNR000006"/>
    </source>
</evidence>
<keyword evidence="9 22" id="KW-0812">Transmembrane</keyword>
<evidence type="ECO:0000256" key="18">
    <source>
        <dbReference type="ARBA" id="ARBA00023136"/>
    </source>
</evidence>
<feature type="binding site" description="covalent" evidence="21">
    <location>
        <position position="219"/>
    </location>
    <ligand>
        <name>heme c</name>
        <dbReference type="ChEBI" id="CHEBI:61717"/>
        <label>2</label>
    </ligand>
</feature>
<comment type="cofactor">
    <cofactor evidence="19 21">
        <name>heme c</name>
        <dbReference type="ChEBI" id="CHEBI:61717"/>
    </cofactor>
    <text evidence="19 21">Binds 2 heme C groups per subunit.</text>
</comment>
<dbReference type="AlphaFoldDB" id="A0A5C4N3M1"/>
<comment type="subunit">
    <text evidence="19">Component of the cbb3-type cytochrome c oxidase.</text>
</comment>
<evidence type="ECO:0000256" key="21">
    <source>
        <dbReference type="PIRSR" id="PIRSR000006-2"/>
    </source>
</evidence>
<dbReference type="PROSITE" id="PS51007">
    <property type="entry name" value="CYTC"/>
    <property type="match status" value="2"/>
</dbReference>
<keyword evidence="15 19" id="KW-0560">Oxidoreductase</keyword>
<evidence type="ECO:0000256" key="7">
    <source>
        <dbReference type="ARBA" id="ARBA00022617"/>
    </source>
</evidence>
<sequence length="293" mass="30986">MTRNDKAPVTETTGHSWDGIEELNNPLPRWWLWVLYATIVWGVGYTIAYPAWPLINGATSGLLGFSTRGDVAAEIAAVEDARSGLMDRLAAADLTQLPQDPELLAFAQDAGASVFRANCSQCHGAGAAGVQASGFPNLLDDDWLWGGSVTDIAHTVAHGVRNEASPDARWSQMPAFGEMLTSDEIESVAHHVLAISGQAHDATLAQAGAPLFADNCASCHGDAGTGMREMGAPDLTDAVWLYGGTPERIEETITNARFGIMPAWSETYRPQGGLNQAEINAVAAYVHGLGGGE</sequence>
<dbReference type="SUPFAM" id="SSF46626">
    <property type="entry name" value="Cytochrome c"/>
    <property type="match status" value="2"/>
</dbReference>
<proteinExistence type="inferred from homology"/>
<dbReference type="PANTHER" id="PTHR33751:SF1">
    <property type="entry name" value="CBB3-TYPE CYTOCHROME C OXIDASE SUBUNIT FIXP"/>
    <property type="match status" value="1"/>
</dbReference>
<evidence type="ECO:0000256" key="3">
    <source>
        <dbReference type="ARBA" id="ARBA00006113"/>
    </source>
</evidence>
<dbReference type="PRINTS" id="PR00605">
    <property type="entry name" value="CYTCHROMECIC"/>
</dbReference>
<keyword evidence="8 19" id="KW-0679">Respiratory chain</keyword>
<comment type="caution">
    <text evidence="24">The sequence shown here is derived from an EMBL/GenBank/DDBJ whole genome shotgun (WGS) entry which is preliminary data.</text>
</comment>
<comment type="similarity">
    <text evidence="3 19">Belongs to the CcoP / FixP family.</text>
</comment>
<keyword evidence="17 19" id="KW-0406">Ion transport</keyword>
<feature type="transmembrane region" description="Helical" evidence="22">
    <location>
        <begin position="30"/>
        <end position="52"/>
    </location>
</feature>
<keyword evidence="16 19" id="KW-0408">Iron</keyword>